<sequence>MDTLPSLEDGSTPIVSYAVDDDETIAEAIVGAFGAVGVDTYDRDDPLYEWIPIDRFERLGWGPGRPLRVSTIIWEYPTVITNEAIEIYDE</sequence>
<evidence type="ECO:0008006" key="3">
    <source>
        <dbReference type="Google" id="ProtNLM"/>
    </source>
</evidence>
<dbReference type="RefSeq" id="WP_137275850.1">
    <property type="nucleotide sequence ID" value="NZ_QKNX01000002.1"/>
</dbReference>
<comment type="caution">
    <text evidence="1">The sequence shown here is derived from an EMBL/GenBank/DDBJ whole genome shotgun (WGS) entry which is preliminary data.</text>
</comment>
<protein>
    <recommendedName>
        <fullName evidence="3">Halobacterial output domain-containing protein</fullName>
    </recommendedName>
</protein>
<dbReference type="AlphaFoldDB" id="A0A4U5JDL8"/>
<organism evidence="1 2">
    <name type="scientific">Natronomonas salsuginis</name>
    <dbReference type="NCBI Taxonomy" id="2217661"/>
    <lineage>
        <taxon>Archaea</taxon>
        <taxon>Methanobacteriati</taxon>
        <taxon>Methanobacteriota</taxon>
        <taxon>Stenosarchaea group</taxon>
        <taxon>Halobacteria</taxon>
        <taxon>Halobacteriales</taxon>
        <taxon>Natronomonadaceae</taxon>
        <taxon>Natronomonas</taxon>
    </lineage>
</organism>
<gene>
    <name evidence="1" type="ORF">DM868_05485</name>
</gene>
<reference evidence="1 2" key="1">
    <citation type="submission" date="2019-04" db="EMBL/GenBank/DDBJ databases">
        <title>Natronomonas sp. F20-122 a newhaloarchaeon isolated from a saline saltern of Isla Bacuta, Huelva, Spain.</title>
        <authorList>
            <person name="Duran-Viseras A."/>
            <person name="Sanchez-Porro C."/>
            <person name="Ventosa A."/>
        </authorList>
    </citation>
    <scope>NUCLEOTIDE SEQUENCE [LARGE SCALE GENOMIC DNA]</scope>
    <source>
        <strain evidence="1 2">F20-122</strain>
    </source>
</reference>
<evidence type="ECO:0000313" key="2">
    <source>
        <dbReference type="Proteomes" id="UP000308037"/>
    </source>
</evidence>
<dbReference type="OrthoDB" id="351105at2157"/>
<dbReference type="Proteomes" id="UP000308037">
    <property type="component" value="Unassembled WGS sequence"/>
</dbReference>
<evidence type="ECO:0000313" key="1">
    <source>
        <dbReference type="EMBL" id="TKR25948.1"/>
    </source>
</evidence>
<name>A0A4U5JDL8_9EURY</name>
<keyword evidence="2" id="KW-1185">Reference proteome</keyword>
<accession>A0A4U5JDL8</accession>
<proteinExistence type="predicted"/>
<dbReference type="EMBL" id="QKNX01000002">
    <property type="protein sequence ID" value="TKR25948.1"/>
    <property type="molecule type" value="Genomic_DNA"/>
</dbReference>